<dbReference type="SUPFAM" id="SSF54637">
    <property type="entry name" value="Thioesterase/thiol ester dehydrase-isomerase"/>
    <property type="match status" value="1"/>
</dbReference>
<dbReference type="PANTHER" id="PTHR12475">
    <property type="match status" value="1"/>
</dbReference>
<dbReference type="Gene3D" id="3.10.129.10">
    <property type="entry name" value="Hotdog Thioesterase"/>
    <property type="match status" value="1"/>
</dbReference>
<reference evidence="1 2" key="1">
    <citation type="submission" date="2016-02" db="EMBL/GenBank/DDBJ databases">
        <title>Complete Genome of H5569, the type strain of the newly described species Haematospirillium jordaniae.</title>
        <authorList>
            <person name="Nicholson A.C."/>
            <person name="Humrighouse B.W."/>
            <person name="Loparov V."/>
            <person name="McQuiston J.R."/>
        </authorList>
    </citation>
    <scope>NUCLEOTIDE SEQUENCE [LARGE SCALE GENOMIC DNA]</scope>
    <source>
        <strain evidence="1 2">H5569</strain>
    </source>
</reference>
<dbReference type="PANTHER" id="PTHR12475:SF4">
    <property type="entry name" value="PROTEIN THEM6"/>
    <property type="match status" value="1"/>
</dbReference>
<dbReference type="KEGG" id="hjo:AY555_07130"/>
<sequence>MTLWLRFLWLLVCVWFRPRLGFTETSVLKGRVWPSDVDLNIHMNNAHYAAIMDLGRIDLMMRCGMWKLILKNKLQAMVGAQMLRYRKGLRPFQPFQLETRLVCWDDRWLWIEQKFVTRKGVVACIAMVKTCFVDAAGVVDPSHIATMLGADSGFLPPLPHWIESWNDVEVGALERKA</sequence>
<dbReference type="Pfam" id="PF13279">
    <property type="entry name" value="4HBT_2"/>
    <property type="match status" value="1"/>
</dbReference>
<organism evidence="1 2">
    <name type="scientific">Haematospirillum jordaniae</name>
    <dbReference type="NCBI Taxonomy" id="1549855"/>
    <lineage>
        <taxon>Bacteria</taxon>
        <taxon>Pseudomonadati</taxon>
        <taxon>Pseudomonadota</taxon>
        <taxon>Alphaproteobacteria</taxon>
        <taxon>Rhodospirillales</taxon>
        <taxon>Novispirillaceae</taxon>
        <taxon>Haematospirillum</taxon>
    </lineage>
</organism>
<dbReference type="OrthoDB" id="3727779at2"/>
<keyword evidence="2" id="KW-1185">Reference proteome</keyword>
<dbReference type="InterPro" id="IPR029069">
    <property type="entry name" value="HotDog_dom_sf"/>
</dbReference>
<evidence type="ECO:0008006" key="3">
    <source>
        <dbReference type="Google" id="ProtNLM"/>
    </source>
</evidence>
<evidence type="ECO:0000313" key="2">
    <source>
        <dbReference type="Proteomes" id="UP000076066"/>
    </source>
</evidence>
<dbReference type="CDD" id="cd00586">
    <property type="entry name" value="4HBT"/>
    <property type="match status" value="1"/>
</dbReference>
<proteinExistence type="predicted"/>
<dbReference type="AlphaFoldDB" id="A0A143DE99"/>
<dbReference type="InterPro" id="IPR051490">
    <property type="entry name" value="THEM6_lcsJ_thioesterase"/>
</dbReference>
<dbReference type="EMBL" id="CP014525">
    <property type="protein sequence ID" value="AMW34986.1"/>
    <property type="molecule type" value="Genomic_DNA"/>
</dbReference>
<protein>
    <recommendedName>
        <fullName evidence="3">Thioesterase</fullName>
    </recommendedName>
</protein>
<dbReference type="Proteomes" id="UP000076066">
    <property type="component" value="Chromosome"/>
</dbReference>
<gene>
    <name evidence="1" type="ORF">AY555_07130</name>
</gene>
<dbReference type="STRING" id="1549855.AY555_07130"/>
<name>A0A143DE99_9PROT</name>
<dbReference type="GeneID" id="53316927"/>
<accession>A0A143DE99</accession>
<dbReference type="RefSeq" id="WP_066135150.1">
    <property type="nucleotide sequence ID" value="NZ_CP014525.1"/>
</dbReference>
<evidence type="ECO:0000313" key="1">
    <source>
        <dbReference type="EMBL" id="AMW34986.1"/>
    </source>
</evidence>